<evidence type="ECO:0000259" key="8">
    <source>
        <dbReference type="PROSITE" id="PS50066"/>
    </source>
</evidence>
<accession>B9SXS3</accession>
<name>B9SXS3_RICCO</name>
<dbReference type="InParanoid" id="B9SXS3"/>
<reference evidence="10" key="1">
    <citation type="journal article" date="2010" name="Nat. Biotechnol.">
        <title>Draft genome sequence of the oilseed species Ricinus communis.</title>
        <authorList>
            <person name="Chan A.P."/>
            <person name="Crabtree J."/>
            <person name="Zhao Q."/>
            <person name="Lorenzi H."/>
            <person name="Orvis J."/>
            <person name="Puiu D."/>
            <person name="Melake-Berhan A."/>
            <person name="Jones K.M."/>
            <person name="Redman J."/>
            <person name="Chen G."/>
            <person name="Cahoon E.B."/>
            <person name="Gedil M."/>
            <person name="Stanke M."/>
            <person name="Haas B.J."/>
            <person name="Wortman J.R."/>
            <person name="Fraser-Liggett C.M."/>
            <person name="Ravel J."/>
            <person name="Rabinowicz P.D."/>
        </authorList>
    </citation>
    <scope>NUCLEOTIDE SEQUENCE [LARGE SCALE GENOMIC DNA]</scope>
    <source>
        <strain evidence="10">cv. Hale</strain>
    </source>
</reference>
<dbReference type="Proteomes" id="UP000008311">
    <property type="component" value="Unassembled WGS sequence"/>
</dbReference>
<evidence type="ECO:0000313" key="9">
    <source>
        <dbReference type="EMBL" id="EEF31593.1"/>
    </source>
</evidence>
<dbReference type="SUPFAM" id="SSF55455">
    <property type="entry name" value="SRF-like"/>
    <property type="match status" value="1"/>
</dbReference>
<evidence type="ECO:0000256" key="4">
    <source>
        <dbReference type="ARBA" id="ARBA00023163"/>
    </source>
</evidence>
<feature type="region of interest" description="Disordered" evidence="7">
    <location>
        <begin position="1"/>
        <end position="27"/>
    </location>
</feature>
<dbReference type="GO" id="GO:0000978">
    <property type="term" value="F:RNA polymerase II cis-regulatory region sequence-specific DNA binding"/>
    <property type="evidence" value="ECO:0000318"/>
    <property type="project" value="GO_Central"/>
</dbReference>
<proteinExistence type="predicted"/>
<comment type="subcellular location">
    <subcellularLocation>
        <location evidence="1">Nucleus</location>
    </subcellularLocation>
</comment>
<dbReference type="GO" id="GO:0046983">
    <property type="term" value="F:protein dimerization activity"/>
    <property type="evidence" value="ECO:0007669"/>
    <property type="project" value="InterPro"/>
</dbReference>
<evidence type="ECO:0000256" key="1">
    <source>
        <dbReference type="ARBA" id="ARBA00004123"/>
    </source>
</evidence>
<dbReference type="InterPro" id="IPR036879">
    <property type="entry name" value="TF_MADSbox_sf"/>
</dbReference>
<evidence type="ECO:0000256" key="7">
    <source>
        <dbReference type="SAM" id="MobiDB-lite"/>
    </source>
</evidence>
<keyword evidence="5" id="KW-0539">Nucleus</keyword>
<dbReference type="GO" id="GO:0000981">
    <property type="term" value="F:DNA-binding transcription factor activity, RNA polymerase II-specific"/>
    <property type="evidence" value="ECO:0000318"/>
    <property type="project" value="GO_Central"/>
</dbReference>
<dbReference type="GO" id="GO:0006357">
    <property type="term" value="P:regulation of transcription by RNA polymerase II"/>
    <property type="evidence" value="ECO:0000318"/>
    <property type="project" value="GO_Central"/>
</dbReference>
<sequence>MNADADDNPSMWAVHASKRRGGGGNGRRKIEIKKIQDNKTGLIVTFSKRRTGLFKKAMEFCNLDGGGAEVALITFSPSGRPFSFGKPSPDSVVLRYLTTPQRVKDTTPPKPQKEEEGEGFLWEKGIKNLDAEEVEEYKDALAELKKKLVFRIAEIRVRSANTRNFF</sequence>
<dbReference type="InterPro" id="IPR002100">
    <property type="entry name" value="TF_MADSbox"/>
</dbReference>
<keyword evidence="10" id="KW-1185">Reference proteome</keyword>
<dbReference type="OrthoDB" id="1896642at2759"/>
<keyword evidence="4" id="KW-0804">Transcription</keyword>
<evidence type="ECO:0000256" key="2">
    <source>
        <dbReference type="ARBA" id="ARBA00023015"/>
    </source>
</evidence>
<feature type="coiled-coil region" evidence="6">
    <location>
        <begin position="127"/>
        <end position="154"/>
    </location>
</feature>
<dbReference type="Gene3D" id="3.40.1810.10">
    <property type="entry name" value="Transcription factor, MADS-box"/>
    <property type="match status" value="1"/>
</dbReference>
<evidence type="ECO:0000313" key="10">
    <source>
        <dbReference type="Proteomes" id="UP000008311"/>
    </source>
</evidence>
<keyword evidence="3" id="KW-0238">DNA-binding</keyword>
<dbReference type="EMBL" id="EQ974232">
    <property type="protein sequence ID" value="EEF31593.1"/>
    <property type="molecule type" value="Genomic_DNA"/>
</dbReference>
<dbReference type="PANTHER" id="PTHR11945:SF775">
    <property type="entry name" value="MADS-BOX DOMAIN-CONTAINING PROTEIN"/>
    <property type="match status" value="1"/>
</dbReference>
<keyword evidence="2" id="KW-0805">Transcription regulation</keyword>
<evidence type="ECO:0000256" key="5">
    <source>
        <dbReference type="ARBA" id="ARBA00023242"/>
    </source>
</evidence>
<protein>
    <submittedName>
        <fullName evidence="9">Mads box protein, putative</fullName>
    </submittedName>
</protein>
<dbReference type="eggNOG" id="KOG0014">
    <property type="taxonomic scope" value="Eukaryota"/>
</dbReference>
<dbReference type="SMART" id="SM00432">
    <property type="entry name" value="MADS"/>
    <property type="match status" value="1"/>
</dbReference>
<evidence type="ECO:0000256" key="3">
    <source>
        <dbReference type="ARBA" id="ARBA00023125"/>
    </source>
</evidence>
<dbReference type="PROSITE" id="PS50066">
    <property type="entry name" value="MADS_BOX_2"/>
    <property type="match status" value="1"/>
</dbReference>
<evidence type="ECO:0000256" key="6">
    <source>
        <dbReference type="SAM" id="Coils"/>
    </source>
</evidence>
<feature type="compositionally biased region" description="Basic residues" evidence="7">
    <location>
        <begin position="16"/>
        <end position="27"/>
    </location>
</feature>
<dbReference type="KEGG" id="rcu:8263889"/>
<dbReference type="PANTHER" id="PTHR11945">
    <property type="entry name" value="MADS BOX PROTEIN"/>
    <property type="match status" value="1"/>
</dbReference>
<keyword evidence="6" id="KW-0175">Coiled coil</keyword>
<dbReference type="GO" id="GO:0005634">
    <property type="term" value="C:nucleus"/>
    <property type="evidence" value="ECO:0007669"/>
    <property type="project" value="UniProtKB-SubCell"/>
</dbReference>
<gene>
    <name evidence="9" type="ORF">RCOM_0569640</name>
</gene>
<organism evidence="9 10">
    <name type="scientific">Ricinus communis</name>
    <name type="common">Castor bean</name>
    <dbReference type="NCBI Taxonomy" id="3988"/>
    <lineage>
        <taxon>Eukaryota</taxon>
        <taxon>Viridiplantae</taxon>
        <taxon>Streptophyta</taxon>
        <taxon>Embryophyta</taxon>
        <taxon>Tracheophyta</taxon>
        <taxon>Spermatophyta</taxon>
        <taxon>Magnoliopsida</taxon>
        <taxon>eudicotyledons</taxon>
        <taxon>Gunneridae</taxon>
        <taxon>Pentapetalae</taxon>
        <taxon>rosids</taxon>
        <taxon>fabids</taxon>
        <taxon>Malpighiales</taxon>
        <taxon>Euphorbiaceae</taxon>
        <taxon>Acalyphoideae</taxon>
        <taxon>Acalypheae</taxon>
        <taxon>Ricinus</taxon>
    </lineage>
</organism>
<feature type="domain" description="MADS-box" evidence="8">
    <location>
        <begin position="25"/>
        <end position="88"/>
    </location>
</feature>
<dbReference type="Pfam" id="PF00319">
    <property type="entry name" value="SRF-TF"/>
    <property type="match status" value="1"/>
</dbReference>
<dbReference type="AlphaFoldDB" id="B9SXS3"/>